<dbReference type="AlphaFoldDB" id="A0A1C3NUI3"/>
<feature type="region of interest" description="Disordered" evidence="1">
    <location>
        <begin position="1"/>
        <end position="24"/>
    </location>
</feature>
<sequence length="220" mass="23236">MARRRIGGPGGGSEPGPGKKKKQAGVVITATVAVSIGLGGASVESSVTVTRPSTTSGNASTSSERSSLEISTEDFKSAEVRLARRNLRINGHFQSDGATCAEHAYGEVRDFFRHRPCTALHRAQFQIGDKQGDVILVAVSWVQMPNVNDAAAYKQLVDTYGTGNITELSRESGRYRTVRYTGVRYISSIDGAVIANAQAEPVARGAAGIALATIINNSVL</sequence>
<evidence type="ECO:0000313" key="2">
    <source>
        <dbReference type="EMBL" id="SBW18873.1"/>
    </source>
</evidence>
<reference evidence="3" key="1">
    <citation type="submission" date="2016-02" db="EMBL/GenBank/DDBJ databases">
        <authorList>
            <person name="Wibberg D."/>
        </authorList>
    </citation>
    <scope>NUCLEOTIDE SEQUENCE [LARGE SCALE GENOMIC DNA]</scope>
</reference>
<evidence type="ECO:0000313" key="3">
    <source>
        <dbReference type="Proteomes" id="UP000199013"/>
    </source>
</evidence>
<organism evidence="2 3">
    <name type="scientific">Candidatus Protofrankia californiensis</name>
    <dbReference type="NCBI Taxonomy" id="1839754"/>
    <lineage>
        <taxon>Bacteria</taxon>
        <taxon>Bacillati</taxon>
        <taxon>Actinomycetota</taxon>
        <taxon>Actinomycetes</taxon>
        <taxon>Frankiales</taxon>
        <taxon>Frankiaceae</taxon>
        <taxon>Protofrankia</taxon>
    </lineage>
</organism>
<dbReference type="EMBL" id="FLUV01000342">
    <property type="protein sequence ID" value="SBW18873.1"/>
    <property type="molecule type" value="Genomic_DNA"/>
</dbReference>
<keyword evidence="3" id="KW-1185">Reference proteome</keyword>
<name>A0A1C3NUI3_9ACTN</name>
<accession>A0A1C3NUI3</accession>
<evidence type="ECO:0000256" key="1">
    <source>
        <dbReference type="SAM" id="MobiDB-lite"/>
    </source>
</evidence>
<gene>
    <name evidence="2" type="ORF">FDG2_0865</name>
</gene>
<feature type="region of interest" description="Disordered" evidence="1">
    <location>
        <begin position="49"/>
        <end position="70"/>
    </location>
</feature>
<protein>
    <submittedName>
        <fullName evidence="2">Uncharacterized protein</fullName>
    </submittedName>
</protein>
<proteinExistence type="predicted"/>
<dbReference type="Proteomes" id="UP000199013">
    <property type="component" value="Unassembled WGS sequence"/>
</dbReference>